<reference evidence="5" key="1">
    <citation type="journal article" date="2021" name="PeerJ">
        <title>Extensive microbial diversity within the chicken gut microbiome revealed by metagenomics and culture.</title>
        <authorList>
            <person name="Gilroy R."/>
            <person name="Ravi A."/>
            <person name="Getino M."/>
            <person name="Pursley I."/>
            <person name="Horton D.L."/>
            <person name="Alikhan N.F."/>
            <person name="Baker D."/>
            <person name="Gharbi K."/>
            <person name="Hall N."/>
            <person name="Watson M."/>
            <person name="Adriaenssens E.M."/>
            <person name="Foster-Nyarko E."/>
            <person name="Jarju S."/>
            <person name="Secka A."/>
            <person name="Antonio M."/>
            <person name="Oren A."/>
            <person name="Chaudhuri R.R."/>
            <person name="La Ragione R."/>
            <person name="Hildebrand F."/>
            <person name="Pallen M.J."/>
        </authorList>
    </citation>
    <scope>NUCLEOTIDE SEQUENCE</scope>
    <source>
        <strain evidence="5">CHK33-7979</strain>
    </source>
</reference>
<evidence type="ECO:0000259" key="4">
    <source>
        <dbReference type="SMART" id="SM00062"/>
    </source>
</evidence>
<feature type="chain" id="PRO_5039718811" evidence="3">
    <location>
        <begin position="22"/>
        <end position="325"/>
    </location>
</feature>
<accession>A0A9D1Z3R7</accession>
<dbReference type="SUPFAM" id="SSF53850">
    <property type="entry name" value="Periplasmic binding protein-like II"/>
    <property type="match status" value="1"/>
</dbReference>
<feature type="region of interest" description="Disordered" evidence="2">
    <location>
        <begin position="20"/>
        <end position="64"/>
    </location>
</feature>
<evidence type="ECO:0000256" key="1">
    <source>
        <dbReference type="ARBA" id="ARBA00022729"/>
    </source>
</evidence>
<name>A0A9D1Z3R7_9FIRM</name>
<sequence length="325" mass="33821">MKRISCLLLAALTAFSLTACGGGSTESTPPETSPAETTPAATTPAETTPAVSVPPVEDLTGVDTSAIPGVEDGVLTVGMECAYAPYNWTQMDDSNGAVPIVNNPGSYANGYDVMMAQRICDAYGWELEVMALEWGGLTPALQSGTIDVAIAGKSMTAERMAEVDMAGPYYYATIVCVTTKDSAYASATSIADLAGGLCTSQSGTIWYDTCLPQIPDAQIQAPADTAPAMIMALQSGTVDFICTDLPTASGAVAKDDNLVILNFSGTDGDFQFATEEERAENVNIGMSVQKGNTQLLDAMNTVLSALNGDQFNALMDQAIAVQPEI</sequence>
<dbReference type="Pfam" id="PF00497">
    <property type="entry name" value="SBP_bac_3"/>
    <property type="match status" value="1"/>
</dbReference>
<keyword evidence="1 3" id="KW-0732">Signal</keyword>
<comment type="caution">
    <text evidence="5">The sequence shown here is derived from an EMBL/GenBank/DDBJ whole genome shotgun (WGS) entry which is preliminary data.</text>
</comment>
<dbReference type="PANTHER" id="PTHR35936:SF17">
    <property type="entry name" value="ARGININE-BINDING EXTRACELLULAR PROTEIN ARTP"/>
    <property type="match status" value="1"/>
</dbReference>
<dbReference type="Proteomes" id="UP000886824">
    <property type="component" value="Unassembled WGS sequence"/>
</dbReference>
<dbReference type="Gene3D" id="3.40.190.10">
    <property type="entry name" value="Periplasmic binding protein-like II"/>
    <property type="match status" value="2"/>
</dbReference>
<dbReference type="InterPro" id="IPR001638">
    <property type="entry name" value="Solute-binding_3/MltF_N"/>
</dbReference>
<proteinExistence type="predicted"/>
<gene>
    <name evidence="5" type="ORF">H9826_05845</name>
</gene>
<reference evidence="5" key="2">
    <citation type="submission" date="2021-04" db="EMBL/GenBank/DDBJ databases">
        <authorList>
            <person name="Gilroy R."/>
        </authorList>
    </citation>
    <scope>NUCLEOTIDE SEQUENCE</scope>
    <source>
        <strain evidence="5">CHK33-7979</strain>
    </source>
</reference>
<dbReference type="PROSITE" id="PS51257">
    <property type="entry name" value="PROKAR_LIPOPROTEIN"/>
    <property type="match status" value="1"/>
</dbReference>
<feature type="domain" description="Solute-binding protein family 3/N-terminal" evidence="4">
    <location>
        <begin position="74"/>
        <end position="322"/>
    </location>
</feature>
<feature type="compositionally biased region" description="Low complexity" evidence="2">
    <location>
        <begin position="20"/>
        <end position="57"/>
    </location>
</feature>
<dbReference type="AlphaFoldDB" id="A0A9D1Z3R7"/>
<organism evidence="5 6">
    <name type="scientific">Candidatus Intestinimonas merdavium</name>
    <dbReference type="NCBI Taxonomy" id="2838622"/>
    <lineage>
        <taxon>Bacteria</taxon>
        <taxon>Bacillati</taxon>
        <taxon>Bacillota</taxon>
        <taxon>Clostridia</taxon>
        <taxon>Eubacteriales</taxon>
        <taxon>Intestinimonas</taxon>
    </lineage>
</organism>
<dbReference type="EMBL" id="DXCX01000057">
    <property type="protein sequence ID" value="HIY73479.1"/>
    <property type="molecule type" value="Genomic_DNA"/>
</dbReference>
<protein>
    <submittedName>
        <fullName evidence="5">Transporter substrate-binding domain-containing protein</fullName>
    </submittedName>
</protein>
<feature type="signal peptide" evidence="3">
    <location>
        <begin position="1"/>
        <end position="21"/>
    </location>
</feature>
<evidence type="ECO:0000313" key="6">
    <source>
        <dbReference type="Proteomes" id="UP000886824"/>
    </source>
</evidence>
<dbReference type="SMART" id="SM00062">
    <property type="entry name" value="PBPb"/>
    <property type="match status" value="1"/>
</dbReference>
<dbReference type="PANTHER" id="PTHR35936">
    <property type="entry name" value="MEMBRANE-BOUND LYTIC MUREIN TRANSGLYCOSYLASE F"/>
    <property type="match status" value="1"/>
</dbReference>
<evidence type="ECO:0000256" key="2">
    <source>
        <dbReference type="SAM" id="MobiDB-lite"/>
    </source>
</evidence>
<evidence type="ECO:0000313" key="5">
    <source>
        <dbReference type="EMBL" id="HIY73479.1"/>
    </source>
</evidence>
<evidence type="ECO:0000256" key="3">
    <source>
        <dbReference type="SAM" id="SignalP"/>
    </source>
</evidence>